<dbReference type="NCBIfam" id="NF038127">
    <property type="entry name" value="FDP_fam"/>
    <property type="match status" value="1"/>
</dbReference>
<dbReference type="RefSeq" id="WP_126351915.1">
    <property type="nucleotide sequence ID" value="NZ_CP086380.1"/>
</dbReference>
<feature type="domain" description="Peptidase C-terminal archaeal/bacterial" evidence="2">
    <location>
        <begin position="61"/>
        <end position="141"/>
    </location>
</feature>
<dbReference type="Gene3D" id="2.60.120.380">
    <property type="match status" value="1"/>
</dbReference>
<comment type="caution">
    <text evidence="3">The sequence shown here is derived from an EMBL/GenBank/DDBJ whole genome shotgun (WGS) entry which is preliminary data.</text>
</comment>
<organism evidence="3 4">
    <name type="scientific">Deinococcus radiophilus</name>
    <dbReference type="NCBI Taxonomy" id="32062"/>
    <lineage>
        <taxon>Bacteria</taxon>
        <taxon>Thermotogati</taxon>
        <taxon>Deinococcota</taxon>
        <taxon>Deinococci</taxon>
        <taxon>Deinococcales</taxon>
        <taxon>Deinococcaceae</taxon>
        <taxon>Deinococcus</taxon>
    </lineage>
</organism>
<dbReference type="AlphaFoldDB" id="A0A3S0I9N2"/>
<sequence length="166" mass="18449">MKRILSSLIGLSLLLASCGQPQPPASEFNEVDLRKDTTRDVPAEVAVDQTFKGTIAGQDRDFDYYAFDADADARLQINVMSSSVKGSTLDPYVKLYMVSDDGWPLLEKDDDNVYTPGETGLDSEIRFNAPVKGRYVIEVTSFKLVNDPEATDNNPMNLYTLKVSKR</sequence>
<protein>
    <recommendedName>
        <fullName evidence="2">Peptidase C-terminal archaeal/bacterial domain-containing protein</fullName>
    </recommendedName>
</protein>
<reference evidence="3 4" key="1">
    <citation type="submission" date="2018-12" db="EMBL/GenBank/DDBJ databases">
        <title>Deinococcus radiophilus ATCC 27603 genome sequencing and assembly.</title>
        <authorList>
            <person name="Maclea K.S."/>
            <person name="Maynard C.R."/>
        </authorList>
    </citation>
    <scope>NUCLEOTIDE SEQUENCE [LARGE SCALE GENOMIC DNA]</scope>
    <source>
        <strain evidence="3 4">ATCC 27603</strain>
    </source>
</reference>
<evidence type="ECO:0000313" key="4">
    <source>
        <dbReference type="Proteomes" id="UP000277766"/>
    </source>
</evidence>
<gene>
    <name evidence="3" type="ORF">EJ104_06335</name>
</gene>
<accession>A0A3S0I9N2</accession>
<dbReference type="InterPro" id="IPR007280">
    <property type="entry name" value="Peptidase_C_arc/bac"/>
</dbReference>
<dbReference type="EMBL" id="RXPE01000009">
    <property type="protein sequence ID" value="RTR27792.1"/>
    <property type="molecule type" value="Genomic_DNA"/>
</dbReference>
<feature type="chain" id="PRO_5018711497" description="Peptidase C-terminal archaeal/bacterial domain-containing protein" evidence="1">
    <location>
        <begin position="22"/>
        <end position="166"/>
    </location>
</feature>
<name>A0A3S0I9N2_9DEIO</name>
<evidence type="ECO:0000256" key="1">
    <source>
        <dbReference type="SAM" id="SignalP"/>
    </source>
</evidence>
<feature type="signal peptide" evidence="1">
    <location>
        <begin position="1"/>
        <end position="21"/>
    </location>
</feature>
<keyword evidence="1" id="KW-0732">Signal</keyword>
<keyword evidence="4" id="KW-1185">Reference proteome</keyword>
<dbReference type="PROSITE" id="PS51257">
    <property type="entry name" value="PROKAR_LIPOPROTEIN"/>
    <property type="match status" value="1"/>
</dbReference>
<evidence type="ECO:0000313" key="3">
    <source>
        <dbReference type="EMBL" id="RTR27792.1"/>
    </source>
</evidence>
<dbReference type="Pfam" id="PF04151">
    <property type="entry name" value="PPC"/>
    <property type="match status" value="1"/>
</dbReference>
<evidence type="ECO:0000259" key="2">
    <source>
        <dbReference type="Pfam" id="PF04151"/>
    </source>
</evidence>
<dbReference type="SUPFAM" id="SSF89260">
    <property type="entry name" value="Collagen-binding domain"/>
    <property type="match status" value="1"/>
</dbReference>
<proteinExistence type="predicted"/>
<dbReference type="OrthoDB" id="71555at2"/>
<dbReference type="Proteomes" id="UP000277766">
    <property type="component" value="Unassembled WGS sequence"/>
</dbReference>